<protein>
    <submittedName>
        <fullName evidence="1">Uncharacterized protein</fullName>
    </submittedName>
</protein>
<accession>A0A7N0ULS9</accession>
<dbReference type="Proteomes" id="UP000594263">
    <property type="component" value="Unplaced"/>
</dbReference>
<reference evidence="1" key="1">
    <citation type="submission" date="2021-01" db="UniProtKB">
        <authorList>
            <consortium name="EnsemblPlants"/>
        </authorList>
    </citation>
    <scope>IDENTIFICATION</scope>
</reference>
<dbReference type="Gramene" id="Kaladp0071s0253.1.v1.1">
    <property type="protein sequence ID" value="Kaladp0071s0253.1.v1.1.CDS.1"/>
    <property type="gene ID" value="Kaladp0071s0253.v1.1"/>
</dbReference>
<sequence>MLMASACSKRVVNDVVLHVPASPRYVNLQKWAESDAEFVKRVTSGVHRLPHPTVVDSASCRQMYLRSYTFSRRRESVPEKTKKCLTKVKEQVGAYTNKKIKPEKQERKMKSVSSALAVASTFRHFVRRLVAERKVKKRASGRLGGGGFCMRRRMWVRKVKTASCGVLSSLFRRLVACTRS</sequence>
<dbReference type="OMA" id="ETENTKC"/>
<dbReference type="PANTHER" id="PTHR35304">
    <property type="entry name" value="OS05G0120300 PROTEIN-RELATED"/>
    <property type="match status" value="1"/>
</dbReference>
<keyword evidence="2" id="KW-1185">Reference proteome</keyword>
<proteinExistence type="predicted"/>
<dbReference type="EnsemblPlants" id="Kaladp0071s0253.1.v1.1">
    <property type="protein sequence ID" value="Kaladp0071s0253.1.v1.1.CDS.1"/>
    <property type="gene ID" value="Kaladp0071s0253.v1.1"/>
</dbReference>
<dbReference type="PANTHER" id="PTHR35304:SF1">
    <property type="entry name" value="OS05G0120300 PROTEIN"/>
    <property type="match status" value="1"/>
</dbReference>
<evidence type="ECO:0000313" key="1">
    <source>
        <dbReference type="EnsemblPlants" id="Kaladp0071s0253.1.v1.1.CDS.1"/>
    </source>
</evidence>
<dbReference type="AlphaFoldDB" id="A0A7N0ULS9"/>
<evidence type="ECO:0000313" key="2">
    <source>
        <dbReference type="Proteomes" id="UP000594263"/>
    </source>
</evidence>
<organism evidence="1 2">
    <name type="scientific">Kalanchoe fedtschenkoi</name>
    <name type="common">Lavender scallops</name>
    <name type="synonym">South American air plant</name>
    <dbReference type="NCBI Taxonomy" id="63787"/>
    <lineage>
        <taxon>Eukaryota</taxon>
        <taxon>Viridiplantae</taxon>
        <taxon>Streptophyta</taxon>
        <taxon>Embryophyta</taxon>
        <taxon>Tracheophyta</taxon>
        <taxon>Spermatophyta</taxon>
        <taxon>Magnoliopsida</taxon>
        <taxon>eudicotyledons</taxon>
        <taxon>Gunneridae</taxon>
        <taxon>Pentapetalae</taxon>
        <taxon>Saxifragales</taxon>
        <taxon>Crassulaceae</taxon>
        <taxon>Kalanchoe</taxon>
    </lineage>
</organism>
<name>A0A7N0ULS9_KALFE</name>